<comment type="caution">
    <text evidence="4">The sequence shown here is derived from an EMBL/GenBank/DDBJ whole genome shotgun (WGS) entry which is preliminary data.</text>
</comment>
<proteinExistence type="predicted"/>
<dbReference type="AlphaFoldDB" id="A0A934SYR6"/>
<dbReference type="Proteomes" id="UP000622890">
    <property type="component" value="Unassembled WGS sequence"/>
</dbReference>
<reference evidence="4" key="1">
    <citation type="submission" date="2021-01" db="EMBL/GenBank/DDBJ databases">
        <title>Genome sequence of strain Noviherbaspirillum sp. DKR-6.</title>
        <authorList>
            <person name="Chaudhary D.K."/>
        </authorList>
    </citation>
    <scope>NUCLEOTIDE SEQUENCE</scope>
    <source>
        <strain evidence="4">DKR-6</strain>
    </source>
</reference>
<sequence length="505" mass="54903">MLNARINRRNFVLGSASALALGSLPRFTYGQTTTRIRLEWQQFKVSSQYSSYLNAVRTMKANTTSTSRNSWQYWINVHRNYCPHDTAYFLAWHRGYMYYFERQLQIVSGDPNLALPYWDYYTNPNIPSEFTDPASGNPLYVARSGTNVYNALDLSPFASTVWNFQRGTTNAFEPKLESAPHNPVHNLIGNFMANVMTSPTDPIFYLHHCNIDRLWHAWALPDGKGIPPTANPYSSTNSSPYWAGTFTYASDLTMPRYLAYYPGWLNYDYANDNKPSSLPPVSGASSIKLVQAQMSTMLNRPATATFAPSAARTISSTRRSLGGVRNVSLGDNSLSVQLPIASTALRQISSAASAGVSAATAGAAATAAAGGTRSVIVVADGLALRPLGANGGYFYNLYLNLPASGDATSVKQRYFLGTLGAFEATTAAHHGTNAVEYPATEVLANMTDAQLSEVTVSLVRVNGSSAPRGGPVIGIGELRLEISTEAAFDSSQLVPKTSENCYCDR</sequence>
<name>A0A934SYR6_9BURK</name>
<protein>
    <submittedName>
        <fullName evidence="4">Tyrosinase family protein</fullName>
    </submittedName>
</protein>
<dbReference type="GO" id="GO:0016491">
    <property type="term" value="F:oxidoreductase activity"/>
    <property type="evidence" value="ECO:0007669"/>
    <property type="project" value="InterPro"/>
</dbReference>
<dbReference type="Pfam" id="PF00264">
    <property type="entry name" value="Tyrosinase"/>
    <property type="match status" value="2"/>
</dbReference>
<gene>
    <name evidence="4" type="ORF">JJB74_26245</name>
</gene>
<dbReference type="EMBL" id="JAEPBG010000017">
    <property type="protein sequence ID" value="MBK4738139.1"/>
    <property type="molecule type" value="Genomic_DNA"/>
</dbReference>
<keyword evidence="1" id="KW-0479">Metal-binding</keyword>
<evidence type="ECO:0000313" key="5">
    <source>
        <dbReference type="Proteomes" id="UP000622890"/>
    </source>
</evidence>
<evidence type="ECO:0000259" key="3">
    <source>
        <dbReference type="PROSITE" id="PS00498"/>
    </source>
</evidence>
<organism evidence="4 5">
    <name type="scientific">Noviherbaspirillum pedocola</name>
    <dbReference type="NCBI Taxonomy" id="2801341"/>
    <lineage>
        <taxon>Bacteria</taxon>
        <taxon>Pseudomonadati</taxon>
        <taxon>Pseudomonadota</taxon>
        <taxon>Betaproteobacteria</taxon>
        <taxon>Burkholderiales</taxon>
        <taxon>Oxalobacteraceae</taxon>
        <taxon>Noviherbaspirillum</taxon>
    </lineage>
</organism>
<dbReference type="InterPro" id="IPR008922">
    <property type="entry name" value="Di-copper_centre_dom_sf"/>
</dbReference>
<evidence type="ECO:0000256" key="1">
    <source>
        <dbReference type="ARBA" id="ARBA00022723"/>
    </source>
</evidence>
<feature type="domain" description="Tyrosinase copper-binding" evidence="2">
    <location>
        <begin position="84"/>
        <end position="101"/>
    </location>
</feature>
<keyword evidence="5" id="KW-1185">Reference proteome</keyword>
<dbReference type="SUPFAM" id="SSF48056">
    <property type="entry name" value="Di-copper centre-containing domain"/>
    <property type="match status" value="1"/>
</dbReference>
<accession>A0A934SYR6</accession>
<dbReference type="Gene3D" id="1.10.1280.10">
    <property type="entry name" value="Di-copper center containing domain from catechol oxidase"/>
    <property type="match status" value="2"/>
</dbReference>
<feature type="domain" description="Tyrosinase copper-binding" evidence="3">
    <location>
        <begin position="201"/>
        <end position="212"/>
    </location>
</feature>
<dbReference type="PANTHER" id="PTHR11474">
    <property type="entry name" value="TYROSINASE FAMILY MEMBER"/>
    <property type="match status" value="1"/>
</dbReference>
<dbReference type="InterPro" id="IPR002227">
    <property type="entry name" value="Tyrosinase_Cu-bd"/>
</dbReference>
<dbReference type="GO" id="GO:0046872">
    <property type="term" value="F:metal ion binding"/>
    <property type="evidence" value="ECO:0007669"/>
    <property type="project" value="UniProtKB-KW"/>
</dbReference>
<evidence type="ECO:0000313" key="4">
    <source>
        <dbReference type="EMBL" id="MBK4738139.1"/>
    </source>
</evidence>
<dbReference type="InterPro" id="IPR050316">
    <property type="entry name" value="Tyrosinase/Hemocyanin"/>
</dbReference>
<evidence type="ECO:0000259" key="2">
    <source>
        <dbReference type="PROSITE" id="PS00497"/>
    </source>
</evidence>
<dbReference type="PROSITE" id="PS00498">
    <property type="entry name" value="TYROSINASE_2"/>
    <property type="match status" value="1"/>
</dbReference>
<dbReference type="RefSeq" id="WP_200597092.1">
    <property type="nucleotide sequence ID" value="NZ_JAEPBG010000017.1"/>
</dbReference>
<dbReference type="PROSITE" id="PS00497">
    <property type="entry name" value="TYROSINASE_1"/>
    <property type="match status" value="1"/>
</dbReference>